<dbReference type="SMART" id="SM00597">
    <property type="entry name" value="ZnF_TTF"/>
    <property type="match status" value="1"/>
</dbReference>
<gene>
    <name evidence="2" type="ORF">PVAP13_3KG382227</name>
</gene>
<evidence type="ECO:0000313" key="3">
    <source>
        <dbReference type="Proteomes" id="UP000823388"/>
    </source>
</evidence>
<dbReference type="InterPro" id="IPR012337">
    <property type="entry name" value="RNaseH-like_sf"/>
</dbReference>
<dbReference type="SUPFAM" id="SSF53098">
    <property type="entry name" value="Ribonuclease H-like"/>
    <property type="match status" value="1"/>
</dbReference>
<organism evidence="2 3">
    <name type="scientific">Panicum virgatum</name>
    <name type="common">Blackwell switchgrass</name>
    <dbReference type="NCBI Taxonomy" id="38727"/>
    <lineage>
        <taxon>Eukaryota</taxon>
        <taxon>Viridiplantae</taxon>
        <taxon>Streptophyta</taxon>
        <taxon>Embryophyta</taxon>
        <taxon>Tracheophyta</taxon>
        <taxon>Spermatophyta</taxon>
        <taxon>Magnoliopsida</taxon>
        <taxon>Liliopsida</taxon>
        <taxon>Poales</taxon>
        <taxon>Poaceae</taxon>
        <taxon>PACMAD clade</taxon>
        <taxon>Panicoideae</taxon>
        <taxon>Panicodae</taxon>
        <taxon>Paniceae</taxon>
        <taxon>Panicinae</taxon>
        <taxon>Panicum</taxon>
        <taxon>Panicum sect. Hiantes</taxon>
    </lineage>
</organism>
<dbReference type="AlphaFoldDB" id="A0A8T0V0E3"/>
<dbReference type="Proteomes" id="UP000823388">
    <property type="component" value="Chromosome 3K"/>
</dbReference>
<accession>A0A8T0V0E3</accession>
<protein>
    <recommendedName>
        <fullName evidence="1">TTF-type domain-containing protein</fullName>
    </recommendedName>
</protein>
<dbReference type="InterPro" id="IPR008906">
    <property type="entry name" value="HATC_C_dom"/>
</dbReference>
<dbReference type="PANTHER" id="PTHR11697">
    <property type="entry name" value="GENERAL TRANSCRIPTION FACTOR 2-RELATED ZINC FINGER PROTEIN"/>
    <property type="match status" value="1"/>
</dbReference>
<keyword evidence="3" id="KW-1185">Reference proteome</keyword>
<dbReference type="Pfam" id="PF05699">
    <property type="entry name" value="Dimer_Tnp_hAT"/>
    <property type="match status" value="1"/>
</dbReference>
<dbReference type="EMBL" id="CM029041">
    <property type="protein sequence ID" value="KAG2628560.1"/>
    <property type="molecule type" value="Genomic_DNA"/>
</dbReference>
<proteinExistence type="predicted"/>
<dbReference type="InterPro" id="IPR025398">
    <property type="entry name" value="DUF4371"/>
</dbReference>
<sequence length="721" mass="82330">MKRMKQGDIASLFRRHDAKKNEAPSLSIAVVSILAQEQEDIGMPSSPAAAVPSEDVSPVLPPSPALEDVSLVLPPSLPRPTPPPPIYDPDCLPQDPEDRLPIVSYPTNYQDAVRRAYIIKGPFKPFSHQFKKRKIGTRDRSFNPIWLHHYHWLEYSIKNDAAFCFVCYLFKNKKGKGKGTETFTELRLYKIRLTYSIRCLKFLLHQGLAFRGHDETEESSNRGNFLELLKWLASNNEEVDKYVLKNAPGNCTLTCPDIQKKIIQCCAIETINKIIEELGDDHYAILADESSDVSHKEQLAVCLRFVDKLARPCEHFLGIVHEAIQSLLTRHHLTLSQIRGQGYDGASNMKGEIRGLETLIMKESPSAYYIHCFAHQLQLVLVAVAKGNNDCVWFFDQVSLLLNIVAVSSKRHDMIRNINLQNILKAIECEKGLARPVLNIICMYPTIRDSGDWPKIHTMVGVLESFDFVFSAHLMFTILGYTNELSECLQRRDQDILNAISLVNVAKNRMQQLRADGWIAFLQKVTLFCNKFGIHVPAMEDVYVPYGRSRRREVYIGAIDQISQELDTRFDEVNMELLSCMAALNPSNLFASFDSNNNAFQRLEMQLDNYIDDLRKDDSFKDQNNLVDLLAKLVETHRDKVYDLMYLLLKLVLILPVATASVERAFSAMNSVKNKSRNRLSDNVLDAILCTYIEREIFSKVNEDDILETFMAMRKCRPDKK</sequence>
<evidence type="ECO:0000259" key="1">
    <source>
        <dbReference type="SMART" id="SM00597"/>
    </source>
</evidence>
<reference evidence="2" key="1">
    <citation type="submission" date="2020-05" db="EMBL/GenBank/DDBJ databases">
        <title>WGS assembly of Panicum virgatum.</title>
        <authorList>
            <person name="Lovell J.T."/>
            <person name="Jenkins J."/>
            <person name="Shu S."/>
            <person name="Juenger T.E."/>
            <person name="Schmutz J."/>
        </authorList>
    </citation>
    <scope>NUCLEOTIDE SEQUENCE</scope>
    <source>
        <strain evidence="2">AP13</strain>
    </source>
</reference>
<feature type="domain" description="TTF-type" evidence="1">
    <location>
        <begin position="138"/>
        <end position="215"/>
    </location>
</feature>
<comment type="caution">
    <text evidence="2">The sequence shown here is derived from an EMBL/GenBank/DDBJ whole genome shotgun (WGS) entry which is preliminary data.</text>
</comment>
<name>A0A8T0V0E3_PANVG</name>
<dbReference type="PANTHER" id="PTHR11697:SF230">
    <property type="entry name" value="ZINC FINGER, MYM DOMAIN CONTAINING 1"/>
    <property type="match status" value="1"/>
</dbReference>
<dbReference type="InterPro" id="IPR055298">
    <property type="entry name" value="AtLOH3-like"/>
</dbReference>
<dbReference type="Pfam" id="PF14291">
    <property type="entry name" value="DUF4371"/>
    <property type="match status" value="1"/>
</dbReference>
<dbReference type="GO" id="GO:0046983">
    <property type="term" value="F:protein dimerization activity"/>
    <property type="evidence" value="ECO:0007669"/>
    <property type="project" value="InterPro"/>
</dbReference>
<evidence type="ECO:0000313" key="2">
    <source>
        <dbReference type="EMBL" id="KAG2628560.1"/>
    </source>
</evidence>
<dbReference type="InterPro" id="IPR006580">
    <property type="entry name" value="Znf_TTF"/>
</dbReference>